<feature type="chain" id="PRO_5016611960" evidence="2">
    <location>
        <begin position="23"/>
        <end position="543"/>
    </location>
</feature>
<dbReference type="InterPro" id="IPR037291">
    <property type="entry name" value="DUF4139"/>
</dbReference>
<name>A0A369ACB3_9FLAO</name>
<reference evidence="5 6" key="1">
    <citation type="submission" date="2018-07" db="EMBL/GenBank/DDBJ databases">
        <title>Genomic Encyclopedia of Type Strains, Phase IV (KMG-IV): sequencing the most valuable type-strain genomes for metagenomic binning, comparative biology and taxonomic classification.</title>
        <authorList>
            <person name="Goeker M."/>
        </authorList>
    </citation>
    <scope>NUCLEOTIDE SEQUENCE [LARGE SCALE GENOMIC DNA]</scope>
    <source>
        <strain evidence="5 6">DSM 21410</strain>
    </source>
</reference>
<dbReference type="Pfam" id="PF13600">
    <property type="entry name" value="DUF4140"/>
    <property type="match status" value="1"/>
</dbReference>
<evidence type="ECO:0000313" key="5">
    <source>
        <dbReference type="EMBL" id="RCX05727.1"/>
    </source>
</evidence>
<dbReference type="AlphaFoldDB" id="A0A369ACB3"/>
<feature type="domain" description="DUF4139" evidence="3">
    <location>
        <begin position="217"/>
        <end position="523"/>
    </location>
</feature>
<evidence type="ECO:0000256" key="2">
    <source>
        <dbReference type="SAM" id="SignalP"/>
    </source>
</evidence>
<dbReference type="EMBL" id="QPJS01000001">
    <property type="protein sequence ID" value="RCX05727.1"/>
    <property type="molecule type" value="Genomic_DNA"/>
</dbReference>
<feature type="coiled-coil region" evidence="1">
    <location>
        <begin position="166"/>
        <end position="193"/>
    </location>
</feature>
<evidence type="ECO:0000313" key="6">
    <source>
        <dbReference type="Proteomes" id="UP000253517"/>
    </source>
</evidence>
<evidence type="ECO:0000256" key="1">
    <source>
        <dbReference type="SAM" id="Coils"/>
    </source>
</evidence>
<dbReference type="Pfam" id="PF13598">
    <property type="entry name" value="DUF4139"/>
    <property type="match status" value="1"/>
</dbReference>
<feature type="coiled-coil region" evidence="1">
    <location>
        <begin position="100"/>
        <end position="127"/>
    </location>
</feature>
<keyword evidence="2" id="KW-0732">Signal</keyword>
<organism evidence="5 6">
    <name type="scientific">Schleiferia thermophila</name>
    <dbReference type="NCBI Taxonomy" id="884107"/>
    <lineage>
        <taxon>Bacteria</taxon>
        <taxon>Pseudomonadati</taxon>
        <taxon>Bacteroidota</taxon>
        <taxon>Flavobacteriia</taxon>
        <taxon>Flavobacteriales</taxon>
        <taxon>Schleiferiaceae</taxon>
        <taxon>Schleiferia</taxon>
    </lineage>
</organism>
<dbReference type="PANTHER" id="PTHR31005:SF8">
    <property type="entry name" value="DUF4139 DOMAIN-CONTAINING PROTEIN"/>
    <property type="match status" value="1"/>
</dbReference>
<dbReference type="RefSeq" id="WP_114365980.1">
    <property type="nucleotide sequence ID" value="NZ_BHZF01000001.1"/>
</dbReference>
<evidence type="ECO:0000259" key="4">
    <source>
        <dbReference type="Pfam" id="PF13600"/>
    </source>
</evidence>
<comment type="caution">
    <text evidence="5">The sequence shown here is derived from an EMBL/GenBank/DDBJ whole genome shotgun (WGS) entry which is preliminary data.</text>
</comment>
<protein>
    <submittedName>
        <fullName evidence="5">Uncharacterized protein (TIGR02231 family)</fullName>
    </submittedName>
</protein>
<sequence length="543" mass="62556">MKHQFAFFTSALFMLSGKPSFAQTVQTARVTAAEIYMNDVAQVYREATLNLKKGIRTVVIAGIEGQLIDQNSVAVEIYPKGQVIRIFPPAEVECKDDDICREFQRQLERLQSEIQQDRLELEKLTTAEKILIQNANVTNSQNLNLNLLRESINYFRTETAMLTDAKHKRKTQIDEKQQKIQELQAKIQSRNRYLQTHVRNYSALVEVPQDGQYQIGISHLIRGINWRLQQEIDIDETEKHAIVRNLAEVRLTTEERWEDAELTLINKSFDLSGKPIEFRPLRAVFFRPRPVMTIDVAPVRTQRMAETAQKILANEDAEAEQFDISSMIEETIDGETFRLSGKYRLSKDTPLTKELYRDTLPVQLKYQIFPYVETKAQLLAICHTKVHVLRLNPSVIRLNGRAVGIESNPLFLSDDSVQIRLGTVNYITAIRKRQNLYSSRSFLGSSKKDTYEYSIQVTNRRNSDVTVTVIDRIPVSTDSRIEVKFKKTGQVEPDKQGMLRWEITLQPGLSRTLEYGFEIIYPKDKVIELIEDGNENAKTSVPR</sequence>
<keyword evidence="1" id="KW-0175">Coiled coil</keyword>
<gene>
    <name evidence="5" type="ORF">DES35_1011016</name>
</gene>
<feature type="domain" description="DUF4140" evidence="4">
    <location>
        <begin position="39"/>
        <end position="133"/>
    </location>
</feature>
<dbReference type="Proteomes" id="UP000253517">
    <property type="component" value="Unassembled WGS sequence"/>
</dbReference>
<keyword evidence="6" id="KW-1185">Reference proteome</keyword>
<accession>A0A369ACB3</accession>
<evidence type="ECO:0000259" key="3">
    <source>
        <dbReference type="Pfam" id="PF13598"/>
    </source>
</evidence>
<proteinExistence type="predicted"/>
<dbReference type="InterPro" id="IPR025554">
    <property type="entry name" value="DUF4140"/>
</dbReference>
<dbReference type="NCBIfam" id="TIGR02231">
    <property type="entry name" value="mucoidy inhibitor MuiA family protein"/>
    <property type="match status" value="1"/>
</dbReference>
<dbReference type="InterPro" id="IPR011935">
    <property type="entry name" value="CHP02231"/>
</dbReference>
<dbReference type="PANTHER" id="PTHR31005">
    <property type="entry name" value="DUF4139 DOMAIN-CONTAINING PROTEIN"/>
    <property type="match status" value="1"/>
</dbReference>
<feature type="signal peptide" evidence="2">
    <location>
        <begin position="1"/>
        <end position="22"/>
    </location>
</feature>